<name>A0A2G9YXH8_9BACT</name>
<dbReference type="EMBL" id="PCRP01000008">
    <property type="protein sequence ID" value="PIP23958.1"/>
    <property type="molecule type" value="Genomic_DNA"/>
</dbReference>
<protein>
    <submittedName>
        <fullName evidence="1">Uncharacterized protein</fullName>
    </submittedName>
</protein>
<dbReference type="Proteomes" id="UP000230273">
    <property type="component" value="Unassembled WGS sequence"/>
</dbReference>
<evidence type="ECO:0000313" key="2">
    <source>
        <dbReference type="Proteomes" id="UP000230273"/>
    </source>
</evidence>
<sequence length="95" mass="10397">MADISLSQSAFAALRSVMGEIGDRPVYSVDLKLGKISKPFEGSTLPCCRIVDVTFTTGWIGSFANPVEVKYRCTVEAPSPLDLWTVQEIKEVEAE</sequence>
<proteinExistence type="predicted"/>
<evidence type="ECO:0000313" key="1">
    <source>
        <dbReference type="EMBL" id="PIP23958.1"/>
    </source>
</evidence>
<organism evidence="1 2">
    <name type="scientific">Candidatus Nealsonbacteria bacterium CG23_combo_of_CG06-09_8_20_14_all_38_19</name>
    <dbReference type="NCBI Taxonomy" id="1974721"/>
    <lineage>
        <taxon>Bacteria</taxon>
        <taxon>Candidatus Nealsoniibacteriota</taxon>
    </lineage>
</organism>
<reference evidence="1 2" key="1">
    <citation type="submission" date="2017-09" db="EMBL/GenBank/DDBJ databases">
        <title>Depth-based differentiation of microbial function through sediment-hosted aquifers and enrichment of novel symbionts in the deep terrestrial subsurface.</title>
        <authorList>
            <person name="Probst A.J."/>
            <person name="Ladd B."/>
            <person name="Jarett J.K."/>
            <person name="Geller-Mcgrath D.E."/>
            <person name="Sieber C.M."/>
            <person name="Emerson J.B."/>
            <person name="Anantharaman K."/>
            <person name="Thomas B.C."/>
            <person name="Malmstrom R."/>
            <person name="Stieglmeier M."/>
            <person name="Klingl A."/>
            <person name="Woyke T."/>
            <person name="Ryan C.M."/>
            <person name="Banfield J.F."/>
        </authorList>
    </citation>
    <scope>NUCLEOTIDE SEQUENCE [LARGE SCALE GENOMIC DNA]</scope>
    <source>
        <strain evidence="1">CG23_combo_of_CG06-09_8_20_14_all_38_19</strain>
    </source>
</reference>
<dbReference type="AlphaFoldDB" id="A0A2G9YXH8"/>
<accession>A0A2G9YXH8</accession>
<comment type="caution">
    <text evidence="1">The sequence shown here is derived from an EMBL/GenBank/DDBJ whole genome shotgun (WGS) entry which is preliminary data.</text>
</comment>
<gene>
    <name evidence="1" type="ORF">COX36_00500</name>
</gene>